<dbReference type="GO" id="GO:0004075">
    <property type="term" value="F:biotin carboxylase activity"/>
    <property type="evidence" value="ECO:0007669"/>
    <property type="project" value="UniProtKB-EC"/>
</dbReference>
<evidence type="ECO:0000256" key="7">
    <source>
        <dbReference type="ARBA" id="ARBA00022723"/>
    </source>
</evidence>
<dbReference type="SUPFAM" id="SSF51246">
    <property type="entry name" value="Rudiment single hybrid motif"/>
    <property type="match status" value="1"/>
</dbReference>
<dbReference type="PANTHER" id="PTHR18866:SF33">
    <property type="entry name" value="METHYLCROTONOYL-COA CARBOXYLASE SUBUNIT ALPHA, MITOCHONDRIAL-RELATED"/>
    <property type="match status" value="1"/>
</dbReference>
<dbReference type="InterPro" id="IPR001882">
    <property type="entry name" value="Biotin_BS"/>
</dbReference>
<evidence type="ECO:0000256" key="19">
    <source>
        <dbReference type="SAM" id="MobiDB-lite"/>
    </source>
</evidence>
<dbReference type="Pfam" id="PF00289">
    <property type="entry name" value="Biotin_carb_N"/>
    <property type="match status" value="1"/>
</dbReference>
<name>G0HFR6_CORVD</name>
<evidence type="ECO:0000256" key="10">
    <source>
        <dbReference type="ARBA" id="ARBA00022840"/>
    </source>
</evidence>
<dbReference type="InterPro" id="IPR050856">
    <property type="entry name" value="Biotin_carboxylase_complex"/>
</dbReference>
<reference evidence="23 24" key="1">
    <citation type="journal article" date="2011" name="BMC Genomics">
        <title>Complete genome sequence of Corynebacterium variabile DSM 44702 isolated from the surface of smear-ripened cheeses and insights into cheese ripening and flavor generation.</title>
        <authorList>
            <person name="Schroeder J."/>
            <person name="Maus I."/>
            <person name="Trost E."/>
            <person name="Tauch A."/>
        </authorList>
    </citation>
    <scope>NUCLEOTIDE SEQUENCE [LARGE SCALE GENOMIC DNA]</scope>
    <source>
        <strain evidence="24">DSM 44702 / JCM 12073 / NCIMB 30131</strain>
    </source>
</reference>
<dbReference type="InterPro" id="IPR013815">
    <property type="entry name" value="ATP_grasp_subdomain_1"/>
</dbReference>
<dbReference type="GO" id="GO:0005524">
    <property type="term" value="F:ATP binding"/>
    <property type="evidence" value="ECO:0007669"/>
    <property type="project" value="UniProtKB-UniRule"/>
</dbReference>
<dbReference type="Pfam" id="PF02786">
    <property type="entry name" value="CPSase_L_D2"/>
    <property type="match status" value="1"/>
</dbReference>
<comment type="pathway">
    <text evidence="3">Lipid metabolism; fatty acid biosynthesis.</text>
</comment>
<evidence type="ECO:0000313" key="24">
    <source>
        <dbReference type="Proteomes" id="UP000006659"/>
    </source>
</evidence>
<dbReference type="STRING" id="858619.CVAR_2208"/>
<evidence type="ECO:0000256" key="17">
    <source>
        <dbReference type="ARBA" id="ARBA00069499"/>
    </source>
</evidence>
<dbReference type="FunFam" id="3.30.470.20:FF:000053">
    <property type="entry name" value="Acetyl-/propionyl-coenzyme A carboxylase alpha chain"/>
    <property type="match status" value="1"/>
</dbReference>
<dbReference type="PROSITE" id="PS00867">
    <property type="entry name" value="CPSASE_2"/>
    <property type="match status" value="1"/>
</dbReference>
<evidence type="ECO:0000256" key="18">
    <source>
        <dbReference type="PROSITE-ProRule" id="PRU00409"/>
    </source>
</evidence>
<evidence type="ECO:0000313" key="23">
    <source>
        <dbReference type="EMBL" id="AEK37558.1"/>
    </source>
</evidence>
<dbReference type="PROSITE" id="PS50975">
    <property type="entry name" value="ATP_GRASP"/>
    <property type="match status" value="1"/>
</dbReference>
<evidence type="ECO:0000256" key="11">
    <source>
        <dbReference type="ARBA" id="ARBA00022842"/>
    </source>
</evidence>
<dbReference type="Pfam" id="PF02785">
    <property type="entry name" value="Biotin_carb_C"/>
    <property type="match status" value="1"/>
</dbReference>
<gene>
    <name evidence="23" type="primary">accBC1</name>
    <name evidence="23" type="ordered locus">CVAR_2208</name>
</gene>
<feature type="region of interest" description="Disordered" evidence="19">
    <location>
        <begin position="526"/>
        <end position="550"/>
    </location>
</feature>
<evidence type="ECO:0000256" key="6">
    <source>
        <dbReference type="ARBA" id="ARBA00022598"/>
    </source>
</evidence>
<dbReference type="InterPro" id="IPR005481">
    <property type="entry name" value="BC-like_N"/>
</dbReference>
<keyword evidence="8 18" id="KW-0547">Nucleotide-binding</keyword>
<dbReference type="InterPro" id="IPR016185">
    <property type="entry name" value="PreATP-grasp_dom_sf"/>
</dbReference>
<keyword evidence="7" id="KW-0479">Metal-binding</keyword>
<dbReference type="SUPFAM" id="SSF52440">
    <property type="entry name" value="PreATP-grasp domain"/>
    <property type="match status" value="1"/>
</dbReference>
<evidence type="ECO:0000259" key="21">
    <source>
        <dbReference type="PROSITE" id="PS50975"/>
    </source>
</evidence>
<dbReference type="FunFam" id="3.30.1490.20:FF:000003">
    <property type="entry name" value="acetyl-CoA carboxylase isoform X1"/>
    <property type="match status" value="1"/>
</dbReference>
<protein>
    <recommendedName>
        <fullName evidence="17">Biotin-dependent acyl-coenzyme A carboxylase alpha3 subunit</fullName>
        <ecNumber evidence="4">6.3.4.14</ecNumber>
    </recommendedName>
</protein>
<dbReference type="SUPFAM" id="SSF56059">
    <property type="entry name" value="Glutathione synthetase ATP-binding domain-like"/>
    <property type="match status" value="1"/>
</dbReference>
<dbReference type="GO" id="GO:0006633">
    <property type="term" value="P:fatty acid biosynthetic process"/>
    <property type="evidence" value="ECO:0007669"/>
    <property type="project" value="UniProtKB-KW"/>
</dbReference>
<dbReference type="SMART" id="SM00878">
    <property type="entry name" value="Biotin_carb_C"/>
    <property type="match status" value="1"/>
</dbReference>
<dbReference type="GO" id="GO:0046872">
    <property type="term" value="F:metal ion binding"/>
    <property type="evidence" value="ECO:0007669"/>
    <property type="project" value="UniProtKB-KW"/>
</dbReference>
<dbReference type="PROSITE" id="PS00188">
    <property type="entry name" value="BIOTIN"/>
    <property type="match status" value="1"/>
</dbReference>
<dbReference type="Pfam" id="PF00364">
    <property type="entry name" value="Biotin_lipoyl"/>
    <property type="match status" value="1"/>
</dbReference>
<dbReference type="InterPro" id="IPR005482">
    <property type="entry name" value="Biotin_COase_C"/>
</dbReference>
<feature type="compositionally biased region" description="Low complexity" evidence="19">
    <location>
        <begin position="538"/>
        <end position="549"/>
    </location>
</feature>
<dbReference type="Gene3D" id="2.40.50.100">
    <property type="match status" value="1"/>
</dbReference>
<evidence type="ECO:0000256" key="8">
    <source>
        <dbReference type="ARBA" id="ARBA00022741"/>
    </source>
</evidence>
<keyword evidence="15" id="KW-0092">Biotin</keyword>
<dbReference type="PANTHER" id="PTHR18866">
    <property type="entry name" value="CARBOXYLASE:PYRUVATE/ACETYL-COA/PROPIONYL-COA CARBOXYLASE"/>
    <property type="match status" value="1"/>
</dbReference>
<evidence type="ECO:0000256" key="3">
    <source>
        <dbReference type="ARBA" id="ARBA00005194"/>
    </source>
</evidence>
<keyword evidence="14" id="KW-0464">Manganese</keyword>
<dbReference type="PROSITE" id="PS50979">
    <property type="entry name" value="BC"/>
    <property type="match status" value="1"/>
</dbReference>
<comment type="catalytic activity">
    <reaction evidence="16">
        <text>N(6)-biotinyl-L-lysyl-[protein] + hydrogencarbonate + ATP = N(6)-carboxybiotinyl-L-lysyl-[protein] + ADP + phosphate + H(+)</text>
        <dbReference type="Rhea" id="RHEA:13501"/>
        <dbReference type="Rhea" id="RHEA-COMP:10505"/>
        <dbReference type="Rhea" id="RHEA-COMP:10506"/>
        <dbReference type="ChEBI" id="CHEBI:15378"/>
        <dbReference type="ChEBI" id="CHEBI:17544"/>
        <dbReference type="ChEBI" id="CHEBI:30616"/>
        <dbReference type="ChEBI" id="CHEBI:43474"/>
        <dbReference type="ChEBI" id="CHEBI:83144"/>
        <dbReference type="ChEBI" id="CHEBI:83145"/>
        <dbReference type="ChEBI" id="CHEBI:456216"/>
        <dbReference type="EC" id="6.3.4.14"/>
    </reaction>
    <physiologicalReaction direction="left-to-right" evidence="16">
        <dbReference type="Rhea" id="RHEA:13502"/>
    </physiologicalReaction>
</comment>
<dbReference type="CDD" id="cd06850">
    <property type="entry name" value="biotinyl_domain"/>
    <property type="match status" value="1"/>
</dbReference>
<evidence type="ECO:0000256" key="1">
    <source>
        <dbReference type="ARBA" id="ARBA00001953"/>
    </source>
</evidence>
<evidence type="ECO:0000256" key="5">
    <source>
        <dbReference type="ARBA" id="ARBA00022516"/>
    </source>
</evidence>
<dbReference type="GO" id="GO:0004485">
    <property type="term" value="F:methylcrotonoyl-CoA carboxylase activity"/>
    <property type="evidence" value="ECO:0007669"/>
    <property type="project" value="TreeGrafter"/>
</dbReference>
<dbReference type="InterPro" id="IPR005479">
    <property type="entry name" value="CPAse_ATP-bd"/>
</dbReference>
<keyword evidence="13" id="KW-0275">Fatty acid biosynthesis</keyword>
<evidence type="ECO:0000256" key="2">
    <source>
        <dbReference type="ARBA" id="ARBA00004796"/>
    </source>
</evidence>
<dbReference type="SUPFAM" id="SSF51230">
    <property type="entry name" value="Single hybrid motif"/>
    <property type="match status" value="1"/>
</dbReference>
<evidence type="ECO:0000256" key="9">
    <source>
        <dbReference type="ARBA" id="ARBA00022832"/>
    </source>
</evidence>
<keyword evidence="10 18" id="KW-0067">ATP-binding</keyword>
<evidence type="ECO:0000256" key="12">
    <source>
        <dbReference type="ARBA" id="ARBA00023098"/>
    </source>
</evidence>
<keyword evidence="12" id="KW-0443">Lipid metabolism</keyword>
<evidence type="ECO:0000256" key="15">
    <source>
        <dbReference type="ARBA" id="ARBA00023267"/>
    </source>
</evidence>
<dbReference type="FunFam" id="2.40.50.100:FF:000003">
    <property type="entry name" value="Acetyl-CoA carboxylase biotin carboxyl carrier protein"/>
    <property type="match status" value="1"/>
</dbReference>
<evidence type="ECO:0000256" key="4">
    <source>
        <dbReference type="ARBA" id="ARBA00013263"/>
    </source>
</evidence>
<evidence type="ECO:0000256" key="14">
    <source>
        <dbReference type="ARBA" id="ARBA00023211"/>
    </source>
</evidence>
<feature type="domain" description="Lipoyl-binding" evidence="20">
    <location>
        <begin position="542"/>
        <end position="618"/>
    </location>
</feature>
<organism evidence="23 24">
    <name type="scientific">Corynebacterium variabile (strain DSM 44702 / CIP 107183 / JCM 12073 / NCIMB 30131)</name>
    <name type="common">Corynebacterium mooreparkense</name>
    <dbReference type="NCBI Taxonomy" id="858619"/>
    <lineage>
        <taxon>Bacteria</taxon>
        <taxon>Bacillati</taxon>
        <taxon>Actinomycetota</taxon>
        <taxon>Actinomycetes</taxon>
        <taxon>Mycobacteriales</taxon>
        <taxon>Corynebacteriaceae</taxon>
        <taxon>Corynebacterium</taxon>
    </lineage>
</organism>
<dbReference type="InterPro" id="IPR000089">
    <property type="entry name" value="Biotin_lipoyl"/>
</dbReference>
<dbReference type="FunFam" id="3.40.50.20:FF:000010">
    <property type="entry name" value="Propionyl-CoA carboxylase subunit alpha"/>
    <property type="match status" value="1"/>
</dbReference>
<comment type="cofactor">
    <cofactor evidence="1">
        <name>biotin</name>
        <dbReference type="ChEBI" id="CHEBI:57586"/>
    </cofactor>
</comment>
<dbReference type="PROSITE" id="PS50968">
    <property type="entry name" value="BIOTINYL_LIPOYL"/>
    <property type="match status" value="1"/>
</dbReference>
<proteinExistence type="predicted"/>
<dbReference type="InterPro" id="IPR011764">
    <property type="entry name" value="Biotin_carboxylation_dom"/>
</dbReference>
<evidence type="ECO:0000256" key="16">
    <source>
        <dbReference type="ARBA" id="ARBA00048501"/>
    </source>
</evidence>
<dbReference type="InterPro" id="IPR011761">
    <property type="entry name" value="ATP-grasp"/>
</dbReference>
<dbReference type="EC" id="6.3.4.14" evidence="4"/>
<comment type="pathway">
    <text evidence="2">Lipid metabolism; mycolic acid biosynthesis.</text>
</comment>
<keyword evidence="6 23" id="KW-0436">Ligase</keyword>
<dbReference type="HOGENOM" id="CLU_000395_3_1_11"/>
<evidence type="ECO:0000256" key="13">
    <source>
        <dbReference type="ARBA" id="ARBA00023160"/>
    </source>
</evidence>
<dbReference type="eggNOG" id="COG4770">
    <property type="taxonomic scope" value="Bacteria"/>
</dbReference>
<dbReference type="AlphaFoldDB" id="G0HFR6"/>
<keyword evidence="11" id="KW-0460">Magnesium</keyword>
<dbReference type="Gene3D" id="3.30.470.20">
    <property type="entry name" value="ATP-grasp fold, B domain"/>
    <property type="match status" value="1"/>
</dbReference>
<evidence type="ECO:0000259" key="20">
    <source>
        <dbReference type="PROSITE" id="PS50968"/>
    </source>
</evidence>
<sequence>MESVVASNGCHRTRTAVTDEVRERGEHVPAEHRKISKVLIANRGEIAVRVIRAARDEGIATVAVYAAPDADAPFVRMADEAFALGGETSAETYLDIVKIIDVATRSGADAVHPGYGFLSENADFAQAVEDAGLIWIGPSPRAIRELGDKVTARHYAEKVDAPMAPGTPEPVADAQEIVDFATEHGLPVAIKAAFGGGGRGMKVAHTVEEIPELFGAATREAEKAFGRGECFVERYLDRARHVECQVLADTHGNVVVASTRDCSLQRRFQKLVEEAPAPFLTAEQDARLRESAKAILREAGYHGAGTVEYLVGSDGLISFLEVNTRLQVEHPVTEQVTGWDLVREQFRIAEGRELSRTTDPEIRGHAIEFRINGEDAAANFMPAPGTLTAYREPAGPGVRMDSGVEQGSVIGGQFDSMLAKLIVTGETRAEALQRAARALDEYTVEGLPTVIPFHRAVVADPAFAPELTDPEASSFTVYTRWIEEEWDNAVPAFDGDPAEEETVPPRTIAVEVDGRRLEVSVPGDLVGTGGAARRAPRKSSGGASAAATGDDVLAPMQGTVVTVLVEEGAEVAEGDPVLVLEAMKMENAVKAHKAGTVAGLAVAAGDGVKKSQLMLQLV</sequence>
<evidence type="ECO:0000259" key="22">
    <source>
        <dbReference type="PROSITE" id="PS50979"/>
    </source>
</evidence>
<dbReference type="Gene3D" id="3.40.50.20">
    <property type="match status" value="1"/>
</dbReference>
<dbReference type="InterPro" id="IPR011053">
    <property type="entry name" value="Single_hybrid_motif"/>
</dbReference>
<dbReference type="EMBL" id="CP002917">
    <property type="protein sequence ID" value="AEK37558.1"/>
    <property type="molecule type" value="Genomic_DNA"/>
</dbReference>
<feature type="domain" description="ATP-grasp" evidence="21">
    <location>
        <begin position="153"/>
        <end position="350"/>
    </location>
</feature>
<dbReference type="InterPro" id="IPR011054">
    <property type="entry name" value="Rudment_hybrid_motif"/>
</dbReference>
<accession>G0HFR6</accession>
<keyword evidence="5" id="KW-0444">Lipid biosynthesis</keyword>
<dbReference type="Gene3D" id="3.30.1490.20">
    <property type="entry name" value="ATP-grasp fold, A domain"/>
    <property type="match status" value="1"/>
</dbReference>
<dbReference type="Proteomes" id="UP000006659">
    <property type="component" value="Chromosome"/>
</dbReference>
<feature type="domain" description="Biotin carboxylation" evidence="22">
    <location>
        <begin position="34"/>
        <end position="478"/>
    </location>
</feature>
<keyword evidence="9" id="KW-0276">Fatty acid metabolism</keyword>
<dbReference type="KEGG" id="cva:CVAR_2208"/>